<evidence type="ECO:0000313" key="6">
    <source>
        <dbReference type="EMBL" id="JAD07461.1"/>
    </source>
</evidence>
<dbReference type="Pfam" id="PF06839">
    <property type="entry name" value="Zn_ribbon_GRF"/>
    <property type="match status" value="1"/>
</dbReference>
<feature type="domain" description="GRF-type" evidence="5">
    <location>
        <begin position="148"/>
        <end position="189"/>
    </location>
</feature>
<evidence type="ECO:0000259" key="5">
    <source>
        <dbReference type="PROSITE" id="PS51999"/>
    </source>
</evidence>
<keyword evidence="1" id="KW-0479">Metal-binding</keyword>
<evidence type="ECO:0000256" key="1">
    <source>
        <dbReference type="ARBA" id="ARBA00022723"/>
    </source>
</evidence>
<reference evidence="6" key="2">
    <citation type="journal article" date="2015" name="Gigascience">
        <title>Reconstructing a comprehensive transcriptome assembly of a white-pupal translocated strain of the pest fruit fly Bactrocera cucurbitae.</title>
        <authorList>
            <person name="Sim S.B."/>
            <person name="Calla B."/>
            <person name="Hall B."/>
            <person name="DeRego T."/>
            <person name="Geib S.M."/>
        </authorList>
    </citation>
    <scope>NUCLEOTIDE SEQUENCE</scope>
</reference>
<dbReference type="AlphaFoldDB" id="A0A0A1X965"/>
<dbReference type="GO" id="GO:0008270">
    <property type="term" value="F:zinc ion binding"/>
    <property type="evidence" value="ECO:0007669"/>
    <property type="project" value="UniProtKB-KW"/>
</dbReference>
<feature type="non-terminal residue" evidence="6">
    <location>
        <position position="1"/>
    </location>
</feature>
<gene>
    <name evidence="6" type="primary">Top3alpha_2</name>
    <name evidence="6" type="ORF">g.12021</name>
</gene>
<keyword evidence="6" id="KW-0413">Isomerase</keyword>
<accession>A0A0A1X965</accession>
<dbReference type="GO" id="GO:0016853">
    <property type="term" value="F:isomerase activity"/>
    <property type="evidence" value="ECO:0007669"/>
    <property type="project" value="UniProtKB-KW"/>
</dbReference>
<proteinExistence type="predicted"/>
<organism evidence="6">
    <name type="scientific">Zeugodacus cucurbitae</name>
    <name type="common">Melon fruit fly</name>
    <name type="synonym">Bactrocera cucurbitae</name>
    <dbReference type="NCBI Taxonomy" id="28588"/>
    <lineage>
        <taxon>Eukaryota</taxon>
        <taxon>Metazoa</taxon>
        <taxon>Ecdysozoa</taxon>
        <taxon>Arthropoda</taxon>
        <taxon>Hexapoda</taxon>
        <taxon>Insecta</taxon>
        <taxon>Pterygota</taxon>
        <taxon>Neoptera</taxon>
        <taxon>Endopterygota</taxon>
        <taxon>Diptera</taxon>
        <taxon>Brachycera</taxon>
        <taxon>Muscomorpha</taxon>
        <taxon>Tephritoidea</taxon>
        <taxon>Tephritidae</taxon>
        <taxon>Zeugodacus</taxon>
        <taxon>Zeugodacus</taxon>
    </lineage>
</organism>
<keyword evidence="3" id="KW-0862">Zinc</keyword>
<reference evidence="6" key="1">
    <citation type="submission" date="2014-11" db="EMBL/GenBank/DDBJ databases">
        <authorList>
            <person name="Geib S."/>
        </authorList>
    </citation>
    <scope>NUCLEOTIDE SEQUENCE</scope>
</reference>
<dbReference type="InterPro" id="IPR010666">
    <property type="entry name" value="Znf_GRF"/>
</dbReference>
<dbReference type="EMBL" id="GBXI01006831">
    <property type="protein sequence ID" value="JAD07461.1"/>
    <property type="molecule type" value="Transcribed_RNA"/>
</dbReference>
<dbReference type="PROSITE" id="PS51999">
    <property type="entry name" value="ZF_GRF"/>
    <property type="match status" value="1"/>
</dbReference>
<keyword evidence="2 4" id="KW-0863">Zinc-finger</keyword>
<name>A0A0A1X965_ZEUCU</name>
<sequence>DNPAVSDVVLDEFFNSDDDFNEIISQVDIQNEHIRSENVGDEPAIISDGLLTNNVTSVSTESSATTTHWVENLDFNFDDSFSDLQDFVWGTAEHKRISVINQNSSDTGHNQIKNRTSSDNRIQSIETDEYNWGSKSQRTILSTISIQCSGCHQQAKQCNVKKDGPNKGKFFYVCAQTKPCNFFQWADDVSTPKPTAQSYENQTVPHADTLIPKSPLQTEIIKCKCGIAASS</sequence>
<evidence type="ECO:0000256" key="4">
    <source>
        <dbReference type="PROSITE-ProRule" id="PRU01343"/>
    </source>
</evidence>
<evidence type="ECO:0000256" key="3">
    <source>
        <dbReference type="ARBA" id="ARBA00022833"/>
    </source>
</evidence>
<protein>
    <submittedName>
        <fullName evidence="6">DNA topoisomerase 3-alpha</fullName>
    </submittedName>
</protein>
<evidence type="ECO:0000256" key="2">
    <source>
        <dbReference type="ARBA" id="ARBA00022771"/>
    </source>
</evidence>